<keyword evidence="8 11" id="KW-0378">Hydrolase</keyword>
<dbReference type="CDD" id="cd01027">
    <property type="entry name" value="TOPRIM_RNase_M5_like"/>
    <property type="match status" value="1"/>
</dbReference>
<comment type="subcellular location">
    <subcellularLocation>
        <location evidence="11">Cytoplasm</location>
    </subcellularLocation>
</comment>
<comment type="function">
    <text evidence="11">Required for correct processing of both the 5' and 3' ends of 5S rRNA precursor. Cleaves both sides of a double-stranded region yielding mature 5S rRNA in one step.</text>
</comment>
<dbReference type="RefSeq" id="WP_154546789.1">
    <property type="nucleotide sequence ID" value="NZ_VUMX01000001.1"/>
</dbReference>
<evidence type="ECO:0000256" key="3">
    <source>
        <dbReference type="ARBA" id="ARBA00022552"/>
    </source>
</evidence>
<dbReference type="GO" id="GO:0046872">
    <property type="term" value="F:metal ion binding"/>
    <property type="evidence" value="ECO:0007669"/>
    <property type="project" value="UniProtKB-KW"/>
</dbReference>
<dbReference type="HAMAP" id="MF_01469">
    <property type="entry name" value="RNase_M5"/>
    <property type="match status" value="1"/>
</dbReference>
<keyword evidence="1 11" id="KW-0963">Cytoplasm</keyword>
<keyword evidence="9" id="KW-0460">Magnesium</keyword>
<dbReference type="InterPro" id="IPR034141">
    <property type="entry name" value="TOPRIM_RNase_M5-like"/>
</dbReference>
<evidence type="ECO:0000256" key="2">
    <source>
        <dbReference type="ARBA" id="ARBA00022517"/>
    </source>
</evidence>
<keyword evidence="7 11" id="KW-0255">Endonuclease</keyword>
<dbReference type="SMART" id="SM00493">
    <property type="entry name" value="TOPRIM"/>
    <property type="match status" value="1"/>
</dbReference>
<evidence type="ECO:0000313" key="15">
    <source>
        <dbReference type="Proteomes" id="UP000438120"/>
    </source>
</evidence>
<dbReference type="PANTHER" id="PTHR39156:SF2">
    <property type="entry name" value="DNA PRIMASE (BACTERIAL TYPE) AND SMALL PRIMASE-LIKE PROTEINS"/>
    <property type="match status" value="1"/>
</dbReference>
<accession>A0A6A8MBX5</accession>
<dbReference type="OrthoDB" id="9791329at2"/>
<gene>
    <name evidence="11 14" type="primary">rnmV</name>
    <name evidence="14" type="ORF">FYJ62_00255</name>
</gene>
<evidence type="ECO:0000256" key="8">
    <source>
        <dbReference type="ARBA" id="ARBA00022801"/>
    </source>
</evidence>
<sequence length="193" mass="21461">MQKNFNAVVVVEGKDDTIRLKQFFPGIETVETNGSAVSDVFLEKLKKLAQTREIIVFTDPDVNGERIRRIVTEAVPNAKQAFITRKEGEPAGVGSLGVEHASKEALERALTELHAVEAAEPDFDYSDYIDLGLALGKTSRKLREAVGIKLGIGYANSKRFYERLRTYGISYQQLARAVKEAENVQSDSNRDAR</sequence>
<dbReference type="GO" id="GO:0019843">
    <property type="term" value="F:rRNA binding"/>
    <property type="evidence" value="ECO:0007669"/>
    <property type="project" value="UniProtKB-KW"/>
</dbReference>
<dbReference type="GO" id="GO:0006364">
    <property type="term" value="P:rRNA processing"/>
    <property type="evidence" value="ECO:0007669"/>
    <property type="project" value="UniProtKB-UniRule"/>
</dbReference>
<dbReference type="Pfam" id="PF01751">
    <property type="entry name" value="Toprim"/>
    <property type="match status" value="1"/>
</dbReference>
<keyword evidence="10 11" id="KW-0694">RNA-binding</keyword>
<proteinExistence type="inferred from homology"/>
<evidence type="ECO:0000256" key="6">
    <source>
        <dbReference type="ARBA" id="ARBA00022730"/>
    </source>
</evidence>
<dbReference type="SUPFAM" id="SSF110455">
    <property type="entry name" value="Toprim domain"/>
    <property type="match status" value="1"/>
</dbReference>
<dbReference type="EMBL" id="VUMX01000001">
    <property type="protein sequence ID" value="MST86122.1"/>
    <property type="molecule type" value="Genomic_DNA"/>
</dbReference>
<dbReference type="AlphaFoldDB" id="A0A6A8MBX5"/>
<comment type="similarity">
    <text evidence="11">Belongs to the ribonuclease M5 family.</text>
</comment>
<keyword evidence="6 11" id="KW-0699">rRNA-binding</keyword>
<dbReference type="PROSITE" id="PS50880">
    <property type="entry name" value="TOPRIM"/>
    <property type="match status" value="1"/>
</dbReference>
<protein>
    <recommendedName>
        <fullName evidence="11 12">Ribonuclease M5</fullName>
        <ecNumber evidence="11 12">3.1.26.8</ecNumber>
    </recommendedName>
    <alternativeName>
        <fullName evidence="11">RNase M5</fullName>
    </alternativeName>
    <alternativeName>
        <fullName evidence="11">Ribosomal RNA terminal maturase M5</fullName>
    </alternativeName>
</protein>
<feature type="domain" description="Toprim" evidence="13">
    <location>
        <begin position="6"/>
        <end position="90"/>
    </location>
</feature>
<keyword evidence="4 11" id="KW-0540">Nuclease</keyword>
<keyword evidence="5" id="KW-0479">Metal-binding</keyword>
<dbReference type="Proteomes" id="UP000438120">
    <property type="component" value="Unassembled WGS sequence"/>
</dbReference>
<organism evidence="14 15">
    <name type="scientific">Lactobacillus porci</name>
    <dbReference type="NCBI Taxonomy" id="2012477"/>
    <lineage>
        <taxon>Bacteria</taxon>
        <taxon>Bacillati</taxon>
        <taxon>Bacillota</taxon>
        <taxon>Bacilli</taxon>
        <taxon>Lactobacillales</taxon>
        <taxon>Lactobacillaceae</taxon>
        <taxon>Lactobacillus</taxon>
    </lineage>
</organism>
<comment type="catalytic activity">
    <reaction evidence="11">
        <text>Endonucleolytic cleavage of RNA, removing 21 and 42 nucleotides, respectively, from the 5'- and 3'-termini of a 5S-rRNA precursor.</text>
        <dbReference type="EC" id="3.1.26.8"/>
    </reaction>
</comment>
<dbReference type="InterPro" id="IPR006171">
    <property type="entry name" value="TOPRIM_dom"/>
</dbReference>
<dbReference type="Pfam" id="PF13331">
    <property type="entry name" value="DUF4093"/>
    <property type="match status" value="1"/>
</dbReference>
<dbReference type="InterPro" id="IPR004466">
    <property type="entry name" value="RNase_M5"/>
</dbReference>
<dbReference type="PANTHER" id="PTHR39156">
    <property type="entry name" value="RIBONUCLEASE M5"/>
    <property type="match status" value="1"/>
</dbReference>
<keyword evidence="3 11" id="KW-0698">rRNA processing</keyword>
<evidence type="ECO:0000256" key="1">
    <source>
        <dbReference type="ARBA" id="ARBA00022490"/>
    </source>
</evidence>
<evidence type="ECO:0000259" key="13">
    <source>
        <dbReference type="PROSITE" id="PS50880"/>
    </source>
</evidence>
<reference evidence="14 15" key="1">
    <citation type="submission" date="2019-08" db="EMBL/GenBank/DDBJ databases">
        <title>In-depth cultivation of the pig gut microbiome towards novel bacterial diversity and tailored functional studies.</title>
        <authorList>
            <person name="Wylensek D."/>
            <person name="Hitch T.C.A."/>
            <person name="Clavel T."/>
        </authorList>
    </citation>
    <scope>NUCLEOTIDE SEQUENCE [LARGE SCALE GENOMIC DNA]</scope>
    <source>
        <strain evidence="14 15">Bifido-178-WT-2B</strain>
    </source>
</reference>
<dbReference type="EC" id="3.1.26.8" evidence="11 12"/>
<evidence type="ECO:0000256" key="12">
    <source>
        <dbReference type="NCBIfam" id="TIGR00334"/>
    </source>
</evidence>
<comment type="caution">
    <text evidence="14">The sequence shown here is derived from an EMBL/GenBank/DDBJ whole genome shotgun (WGS) entry which is preliminary data.</text>
</comment>
<evidence type="ECO:0000256" key="4">
    <source>
        <dbReference type="ARBA" id="ARBA00022722"/>
    </source>
</evidence>
<keyword evidence="15" id="KW-1185">Reference proteome</keyword>
<keyword evidence="2 11" id="KW-0690">Ribosome biogenesis</keyword>
<dbReference type="Gene3D" id="3.40.1360.10">
    <property type="match status" value="1"/>
</dbReference>
<evidence type="ECO:0000256" key="7">
    <source>
        <dbReference type="ARBA" id="ARBA00022759"/>
    </source>
</evidence>
<name>A0A6A8MBX5_9LACO</name>
<dbReference type="InterPro" id="IPR025156">
    <property type="entry name" value="RNase_M5_C"/>
</dbReference>
<evidence type="ECO:0000313" key="14">
    <source>
        <dbReference type="EMBL" id="MST86122.1"/>
    </source>
</evidence>
<dbReference type="NCBIfam" id="TIGR00334">
    <property type="entry name" value="5S_RNA_mat_M5"/>
    <property type="match status" value="1"/>
</dbReference>
<dbReference type="GO" id="GO:0043822">
    <property type="term" value="F:ribonuclease M5 activity"/>
    <property type="evidence" value="ECO:0007669"/>
    <property type="project" value="UniProtKB-UniRule"/>
</dbReference>
<evidence type="ECO:0000256" key="10">
    <source>
        <dbReference type="ARBA" id="ARBA00022884"/>
    </source>
</evidence>
<evidence type="ECO:0000256" key="5">
    <source>
        <dbReference type="ARBA" id="ARBA00022723"/>
    </source>
</evidence>
<evidence type="ECO:0000256" key="9">
    <source>
        <dbReference type="ARBA" id="ARBA00022842"/>
    </source>
</evidence>
<evidence type="ECO:0000256" key="11">
    <source>
        <dbReference type="HAMAP-Rule" id="MF_01469"/>
    </source>
</evidence>
<dbReference type="GO" id="GO:0005737">
    <property type="term" value="C:cytoplasm"/>
    <property type="evidence" value="ECO:0007669"/>
    <property type="project" value="UniProtKB-SubCell"/>
</dbReference>